<reference evidence="3" key="3">
    <citation type="submission" date="2015-06" db="UniProtKB">
        <authorList>
            <consortium name="EnsemblMetazoa"/>
        </authorList>
    </citation>
    <scope>IDENTIFICATION</scope>
</reference>
<proteinExistence type="predicted"/>
<sequence length="487" mass="54566">MAFDAGNFLVCNLASFSSLLPSSSSSLSPTTHKNNDENDEDEEEDDEEEEEEETNEGGNDTEDGNDDNDTENDESDGEEDDNEEEEDDDKSDDSHDDDDSFFKSIASQRTIFIKQPQRQLPQQQHRQQQQNLQPVNKPQKQDGVMLLLAHVNSRQSDFVTINSNGLICLWKHDRQFLKKGESESDSHIEPSRCLKLKMKKSIYSPSLSSSSSPSSSSSSSTSTSSSDDIHIMFVQGMDDSRNEMNLQTAEKHIEKHMKNGWLLYSSNILQGGQYVTSVYKPMEDISSSAIINNGTSNQNSNNMPLNINSSNTLLLNKNNRYQHFSNISALSPPYSSHNGHDNSHFNNSIDDNISRFYTVTRHTKDKTLLSYSSQSYRKRTAECVKFYVSKVAKTSVKNSEMDSKTRSQRSKVNEDGNNSKSGNKYNDKVMGDGWEDGEQNFVAVILLYPPFASGAAGGGGHHEGGHSFIYMKFLITILKATLINFSH</sequence>
<feature type="compositionally biased region" description="Polar residues" evidence="1">
    <location>
        <begin position="415"/>
        <end position="424"/>
    </location>
</feature>
<dbReference type="RefSeq" id="XP_009013690.1">
    <property type="nucleotide sequence ID" value="XM_009015442.1"/>
</dbReference>
<dbReference type="EMBL" id="AMQM01003319">
    <property type="status" value="NOT_ANNOTATED_CDS"/>
    <property type="molecule type" value="Genomic_DNA"/>
</dbReference>
<protein>
    <submittedName>
        <fullName evidence="2 3">Uncharacterized protein</fullName>
    </submittedName>
</protein>
<keyword evidence="4" id="KW-1185">Reference proteome</keyword>
<dbReference type="AlphaFoldDB" id="T1FSB0"/>
<evidence type="ECO:0000313" key="3">
    <source>
        <dbReference type="EnsemblMetazoa" id="HelroP190806"/>
    </source>
</evidence>
<accession>T1FSB0</accession>
<evidence type="ECO:0000313" key="4">
    <source>
        <dbReference type="Proteomes" id="UP000015101"/>
    </source>
</evidence>
<feature type="compositionally biased region" description="Low complexity" evidence="1">
    <location>
        <begin position="19"/>
        <end position="32"/>
    </location>
</feature>
<organism evidence="3 4">
    <name type="scientific">Helobdella robusta</name>
    <name type="common">Californian leech</name>
    <dbReference type="NCBI Taxonomy" id="6412"/>
    <lineage>
        <taxon>Eukaryota</taxon>
        <taxon>Metazoa</taxon>
        <taxon>Spiralia</taxon>
        <taxon>Lophotrochozoa</taxon>
        <taxon>Annelida</taxon>
        <taxon>Clitellata</taxon>
        <taxon>Hirudinea</taxon>
        <taxon>Rhynchobdellida</taxon>
        <taxon>Glossiphoniidae</taxon>
        <taxon>Helobdella</taxon>
    </lineage>
</organism>
<feature type="compositionally biased region" description="Acidic residues" evidence="1">
    <location>
        <begin position="37"/>
        <end position="99"/>
    </location>
</feature>
<name>T1FSB0_HELRO</name>
<evidence type="ECO:0000313" key="2">
    <source>
        <dbReference type="EMBL" id="ESO07901.1"/>
    </source>
</evidence>
<evidence type="ECO:0000256" key="1">
    <source>
        <dbReference type="SAM" id="MobiDB-lite"/>
    </source>
</evidence>
<dbReference type="EMBL" id="KB096134">
    <property type="protein sequence ID" value="ESO07901.1"/>
    <property type="molecule type" value="Genomic_DNA"/>
</dbReference>
<dbReference type="CTD" id="20211707"/>
<feature type="compositionally biased region" description="Low complexity" evidence="1">
    <location>
        <begin position="204"/>
        <end position="226"/>
    </location>
</feature>
<dbReference type="GeneID" id="20211707"/>
<dbReference type="InParanoid" id="T1FSB0"/>
<reference evidence="2 4" key="2">
    <citation type="journal article" date="2013" name="Nature">
        <title>Insights into bilaterian evolution from three spiralian genomes.</title>
        <authorList>
            <person name="Simakov O."/>
            <person name="Marletaz F."/>
            <person name="Cho S.J."/>
            <person name="Edsinger-Gonzales E."/>
            <person name="Havlak P."/>
            <person name="Hellsten U."/>
            <person name="Kuo D.H."/>
            <person name="Larsson T."/>
            <person name="Lv J."/>
            <person name="Arendt D."/>
            <person name="Savage R."/>
            <person name="Osoegawa K."/>
            <person name="de Jong P."/>
            <person name="Grimwood J."/>
            <person name="Chapman J.A."/>
            <person name="Shapiro H."/>
            <person name="Aerts A."/>
            <person name="Otillar R.P."/>
            <person name="Terry A.Y."/>
            <person name="Boore J.L."/>
            <person name="Grigoriev I.V."/>
            <person name="Lindberg D.R."/>
            <person name="Seaver E.C."/>
            <person name="Weisblat D.A."/>
            <person name="Putnam N.H."/>
            <person name="Rokhsar D.S."/>
        </authorList>
    </citation>
    <scope>NUCLEOTIDE SEQUENCE</scope>
</reference>
<feature type="region of interest" description="Disordered" evidence="1">
    <location>
        <begin position="116"/>
        <end position="138"/>
    </location>
</feature>
<dbReference type="EnsemblMetazoa" id="HelroT190806">
    <property type="protein sequence ID" value="HelroP190806"/>
    <property type="gene ID" value="HelroG190806"/>
</dbReference>
<feature type="region of interest" description="Disordered" evidence="1">
    <location>
        <begin position="204"/>
        <end position="228"/>
    </location>
</feature>
<dbReference type="Proteomes" id="UP000015101">
    <property type="component" value="Unassembled WGS sequence"/>
</dbReference>
<reference evidence="4" key="1">
    <citation type="submission" date="2012-12" db="EMBL/GenBank/DDBJ databases">
        <authorList>
            <person name="Hellsten U."/>
            <person name="Grimwood J."/>
            <person name="Chapman J.A."/>
            <person name="Shapiro H."/>
            <person name="Aerts A."/>
            <person name="Otillar R.P."/>
            <person name="Terry A.Y."/>
            <person name="Boore J.L."/>
            <person name="Simakov O."/>
            <person name="Marletaz F."/>
            <person name="Cho S.-J."/>
            <person name="Edsinger-Gonzales E."/>
            <person name="Havlak P."/>
            <person name="Kuo D.-H."/>
            <person name="Larsson T."/>
            <person name="Lv J."/>
            <person name="Arendt D."/>
            <person name="Savage R."/>
            <person name="Osoegawa K."/>
            <person name="de Jong P."/>
            <person name="Lindberg D.R."/>
            <person name="Seaver E.C."/>
            <person name="Weisblat D.A."/>
            <person name="Putnam N.H."/>
            <person name="Grigoriev I.V."/>
            <person name="Rokhsar D.S."/>
        </authorList>
    </citation>
    <scope>NUCLEOTIDE SEQUENCE</scope>
</reference>
<dbReference type="KEGG" id="hro:HELRODRAFT_190806"/>
<feature type="region of interest" description="Disordered" evidence="1">
    <location>
        <begin position="397"/>
        <end position="428"/>
    </location>
</feature>
<feature type="region of interest" description="Disordered" evidence="1">
    <location>
        <begin position="19"/>
        <end position="100"/>
    </location>
</feature>
<dbReference type="HOGENOM" id="CLU_560521_0_0_1"/>
<gene>
    <name evidence="3" type="primary">20211707</name>
    <name evidence="2" type="ORF">HELRODRAFT_190806</name>
</gene>